<evidence type="ECO:0000256" key="8">
    <source>
        <dbReference type="ARBA" id="ARBA00022763"/>
    </source>
</evidence>
<dbReference type="GO" id="GO:0008270">
    <property type="term" value="F:zinc ion binding"/>
    <property type="evidence" value="ECO:0007669"/>
    <property type="project" value="UniProtKB-KW"/>
</dbReference>
<evidence type="ECO:0000256" key="15">
    <source>
        <dbReference type="RuleBase" id="RU368018"/>
    </source>
</evidence>
<dbReference type="Gene3D" id="3.30.40.10">
    <property type="entry name" value="Zinc/RING finger domain, C3HC4 (zinc finger)"/>
    <property type="match status" value="1"/>
</dbReference>
<evidence type="ECO:0000256" key="13">
    <source>
        <dbReference type="ARBA" id="ARBA00023204"/>
    </source>
</evidence>
<dbReference type="GO" id="GO:0030915">
    <property type="term" value="C:Smc5-Smc6 complex"/>
    <property type="evidence" value="ECO:0007669"/>
    <property type="project" value="UniProtKB-UniRule"/>
</dbReference>
<dbReference type="Proteomes" id="UP000268321">
    <property type="component" value="Unassembled WGS sequence"/>
</dbReference>
<keyword evidence="7 15" id="KW-0479">Metal-binding</keyword>
<dbReference type="InterPro" id="IPR036388">
    <property type="entry name" value="WH-like_DNA-bd_sf"/>
</dbReference>
<evidence type="ECO:0000313" key="18">
    <source>
        <dbReference type="Proteomes" id="UP000268321"/>
    </source>
</evidence>
<keyword evidence="10 15" id="KW-0833">Ubl conjugation pathway</keyword>
<dbReference type="InterPro" id="IPR013083">
    <property type="entry name" value="Znf_RING/FYVE/PHD"/>
</dbReference>
<organism evidence="17 18">
    <name type="scientific">Metschnikowia bicuspidata</name>
    <dbReference type="NCBI Taxonomy" id="27322"/>
    <lineage>
        <taxon>Eukaryota</taxon>
        <taxon>Fungi</taxon>
        <taxon>Dikarya</taxon>
        <taxon>Ascomycota</taxon>
        <taxon>Saccharomycotina</taxon>
        <taxon>Pichiomycetes</taxon>
        <taxon>Metschnikowiaceae</taxon>
        <taxon>Metschnikowia</taxon>
    </lineage>
</organism>
<evidence type="ECO:0000256" key="11">
    <source>
        <dbReference type="ARBA" id="ARBA00022833"/>
    </source>
</evidence>
<dbReference type="PANTHER" id="PTHR20973:SF0">
    <property type="entry name" value="NON-STRUCTURAL MAINTENANCE OF CHROMOSOMES ELEMENT 1 HOMOLOG"/>
    <property type="match status" value="1"/>
</dbReference>
<keyword evidence="8 15" id="KW-0227">DNA damage</keyword>
<evidence type="ECO:0000256" key="9">
    <source>
        <dbReference type="ARBA" id="ARBA00022771"/>
    </source>
</evidence>
<evidence type="ECO:0000259" key="16">
    <source>
        <dbReference type="Pfam" id="PF08746"/>
    </source>
</evidence>
<dbReference type="PANTHER" id="PTHR20973">
    <property type="entry name" value="NON-SMC ELEMENT 1-RELATED"/>
    <property type="match status" value="1"/>
</dbReference>
<evidence type="ECO:0000256" key="6">
    <source>
        <dbReference type="ARBA" id="ARBA00022679"/>
    </source>
</evidence>
<dbReference type="GO" id="GO:0061630">
    <property type="term" value="F:ubiquitin protein ligase activity"/>
    <property type="evidence" value="ECO:0007669"/>
    <property type="project" value="UniProtKB-EC"/>
</dbReference>
<name>A0A4V1J3D2_9ASCO</name>
<evidence type="ECO:0000256" key="4">
    <source>
        <dbReference type="ARBA" id="ARBA00012483"/>
    </source>
</evidence>
<evidence type="ECO:0000313" key="17">
    <source>
        <dbReference type="EMBL" id="RKP31649.1"/>
    </source>
</evidence>
<evidence type="ECO:0000256" key="1">
    <source>
        <dbReference type="ARBA" id="ARBA00000900"/>
    </source>
</evidence>
<evidence type="ECO:0000256" key="12">
    <source>
        <dbReference type="ARBA" id="ARBA00023172"/>
    </source>
</evidence>
<reference evidence="18" key="1">
    <citation type="journal article" date="2018" name="Nat. Microbiol.">
        <title>Leveraging single-cell genomics to expand the fungal tree of life.</title>
        <authorList>
            <person name="Ahrendt S.R."/>
            <person name="Quandt C.A."/>
            <person name="Ciobanu D."/>
            <person name="Clum A."/>
            <person name="Salamov A."/>
            <person name="Andreopoulos B."/>
            <person name="Cheng J.F."/>
            <person name="Woyke T."/>
            <person name="Pelin A."/>
            <person name="Henrissat B."/>
            <person name="Reynolds N.K."/>
            <person name="Benny G.L."/>
            <person name="Smith M.E."/>
            <person name="James T.Y."/>
            <person name="Grigoriev I.V."/>
        </authorList>
    </citation>
    <scope>NUCLEOTIDE SEQUENCE [LARGE SCALE GENOMIC DNA]</scope>
    <source>
        <strain evidence="18">Baker2002</strain>
    </source>
</reference>
<keyword evidence="11 15" id="KW-0862">Zinc</keyword>
<comment type="subunit">
    <text evidence="15">Component of the Smc5-Smc6 complex.</text>
</comment>
<dbReference type="GO" id="GO:0005634">
    <property type="term" value="C:nucleus"/>
    <property type="evidence" value="ECO:0007669"/>
    <property type="project" value="UniProtKB-SubCell"/>
</dbReference>
<comment type="function">
    <text evidence="15">Acts in a DNA repair pathway for removal of UV-induced DNA damage that is distinct from classical nucleotide excision repair and in repair of ionizing radiation damage. Functions in homologous recombination repair of DNA double strand breaks and in recovery of stalled replication forks.</text>
</comment>
<comment type="subcellular location">
    <subcellularLocation>
        <location evidence="2 15">Nucleus</location>
    </subcellularLocation>
</comment>
<keyword evidence="9 15" id="KW-0863">Zinc-finger</keyword>
<gene>
    <name evidence="17" type="ORF">METBISCDRAFT_22249</name>
</gene>
<dbReference type="Gene3D" id="1.10.10.10">
    <property type="entry name" value="Winged helix-like DNA-binding domain superfamily/Winged helix DNA-binding domain"/>
    <property type="match status" value="1"/>
</dbReference>
<evidence type="ECO:0000256" key="7">
    <source>
        <dbReference type="ARBA" id="ARBA00022723"/>
    </source>
</evidence>
<dbReference type="AlphaFoldDB" id="A0A4V1J3D2"/>
<dbReference type="Pfam" id="PF08746">
    <property type="entry name" value="zf-RING-like"/>
    <property type="match status" value="1"/>
</dbReference>
<keyword evidence="13 15" id="KW-0234">DNA repair</keyword>
<evidence type="ECO:0000256" key="3">
    <source>
        <dbReference type="ARBA" id="ARBA00010258"/>
    </source>
</evidence>
<protein>
    <recommendedName>
        <fullName evidence="5 15">Non-structural maintenance of chromosomes element 1 homolog</fullName>
        <ecNumber evidence="4 15">2.3.2.27</ecNumber>
    </recommendedName>
</protein>
<evidence type="ECO:0000256" key="2">
    <source>
        <dbReference type="ARBA" id="ARBA00004123"/>
    </source>
</evidence>
<evidence type="ECO:0000256" key="14">
    <source>
        <dbReference type="ARBA" id="ARBA00023242"/>
    </source>
</evidence>
<keyword evidence="6 15" id="KW-0808">Transferase</keyword>
<dbReference type="GO" id="GO:0000724">
    <property type="term" value="P:double-strand break repair via homologous recombination"/>
    <property type="evidence" value="ECO:0007669"/>
    <property type="project" value="TreeGrafter"/>
</dbReference>
<dbReference type="Pfam" id="PF07574">
    <property type="entry name" value="SMC_Nse1"/>
    <property type="match status" value="1"/>
</dbReference>
<evidence type="ECO:0000256" key="5">
    <source>
        <dbReference type="ARBA" id="ARBA00019422"/>
    </source>
</evidence>
<comment type="similarity">
    <text evidence="3 15">Belongs to the NSE1 family.</text>
</comment>
<proteinExistence type="inferred from homology"/>
<evidence type="ECO:0000256" key="10">
    <source>
        <dbReference type="ARBA" id="ARBA00022786"/>
    </source>
</evidence>
<keyword evidence="14 15" id="KW-0539">Nucleus</keyword>
<dbReference type="InterPro" id="IPR011513">
    <property type="entry name" value="Nse1"/>
</dbReference>
<accession>A0A4V1J3D2</accession>
<dbReference type="InterPro" id="IPR014857">
    <property type="entry name" value="Nse1_RING_C4HC3-type"/>
</dbReference>
<dbReference type="EC" id="2.3.2.27" evidence="4 15"/>
<sequence>METYGEVHRVLVTYMRAVRTVPADVLARKAAILARHFELDASDPRKLTHELVSTVNVQIGRLGFRIDAVHDQRTNALHYVFVNARSDEYIQSCTAYSAPELDVIKQLVDSVVCAHRYAYSVLYAMAKQRATAVLKQKTSDAVYLLRRLVDDGWIEVTSLDRVVLSALCLAELRTYLDDKYGFMTAADPLGKLLWCIVCEEMVTVGRKCGGDECYAAFHNKCFGVYLHRHVECPNAGCSISLQDSVVVGPE</sequence>
<feature type="domain" description="Non-structural maintenance of chromosomes element 1 RING C4HC3-type" evidence="16">
    <location>
        <begin position="195"/>
        <end position="234"/>
    </location>
</feature>
<keyword evidence="18" id="KW-1185">Reference proteome</keyword>
<dbReference type="OrthoDB" id="185455at2759"/>
<keyword evidence="12 15" id="KW-0233">DNA recombination</keyword>
<comment type="catalytic activity">
    <reaction evidence="1 15">
        <text>S-ubiquitinyl-[E2 ubiquitin-conjugating enzyme]-L-cysteine + [acceptor protein]-L-lysine = [E2 ubiquitin-conjugating enzyme]-L-cysteine + N(6)-ubiquitinyl-[acceptor protein]-L-lysine.</text>
        <dbReference type="EC" id="2.3.2.27"/>
    </reaction>
</comment>
<dbReference type="EMBL" id="ML004439">
    <property type="protein sequence ID" value="RKP31649.1"/>
    <property type="molecule type" value="Genomic_DNA"/>
</dbReference>